<proteinExistence type="inferred from homology"/>
<evidence type="ECO:0000313" key="4">
    <source>
        <dbReference type="Proteomes" id="UP000440096"/>
    </source>
</evidence>
<reference evidence="3 4" key="1">
    <citation type="submission" date="2019-11" db="EMBL/GenBank/DDBJ databases">
        <title>Draft genome of Amycolatopsis RM579.</title>
        <authorList>
            <person name="Duangmal K."/>
            <person name="Mingma R."/>
        </authorList>
    </citation>
    <scope>NUCLEOTIDE SEQUENCE [LARGE SCALE GENOMIC DNA]</scope>
    <source>
        <strain evidence="3 4">RM579</strain>
    </source>
</reference>
<dbReference type="Proteomes" id="UP000440096">
    <property type="component" value="Unassembled WGS sequence"/>
</dbReference>
<dbReference type="Gene3D" id="3.10.129.10">
    <property type="entry name" value="Hotdog Thioesterase"/>
    <property type="match status" value="1"/>
</dbReference>
<dbReference type="GO" id="GO:0005835">
    <property type="term" value="C:fatty acid synthase complex"/>
    <property type="evidence" value="ECO:0007669"/>
    <property type="project" value="InterPro"/>
</dbReference>
<dbReference type="OrthoDB" id="9800237at2"/>
<dbReference type="PANTHER" id="PTHR43841">
    <property type="entry name" value="3-HYDROXYACYL-THIOESTER DEHYDRATASE HTDX-RELATED"/>
    <property type="match status" value="1"/>
</dbReference>
<dbReference type="PANTHER" id="PTHR43841:SF3">
    <property type="entry name" value="(3R)-HYDROXYACYL-ACP DEHYDRATASE SUBUNIT HADB"/>
    <property type="match status" value="1"/>
</dbReference>
<comment type="similarity">
    <text evidence="1">Belongs to the enoyl-CoA hydratase/isomerase family.</text>
</comment>
<dbReference type="RefSeq" id="WP_154761018.1">
    <property type="nucleotide sequence ID" value="NZ_WMBA01000082.1"/>
</dbReference>
<protein>
    <submittedName>
        <fullName evidence="3">Dehydratase</fullName>
    </submittedName>
</protein>
<sequence>MTQIETGTMLPEISFGPISRAMLALYAGVSGDHDPVHIDTDFAKAAGLPDVFAHGMLSFGVLSRVVTQWCGAERLRAFGARFVSITHVHDVLTCRGRVTECVDEDGERRARIEVVVTAQDGRQTLVGEATVALG</sequence>
<dbReference type="InterPro" id="IPR003965">
    <property type="entry name" value="Fatty_acid_synthase"/>
</dbReference>
<dbReference type="AlphaFoldDB" id="A0A6N7ZB15"/>
<evidence type="ECO:0000259" key="2">
    <source>
        <dbReference type="Pfam" id="PF01575"/>
    </source>
</evidence>
<gene>
    <name evidence="3" type="ORF">GKO32_33965</name>
</gene>
<comment type="caution">
    <text evidence="3">The sequence shown here is derived from an EMBL/GenBank/DDBJ whole genome shotgun (WGS) entry which is preliminary data.</text>
</comment>
<evidence type="ECO:0000313" key="3">
    <source>
        <dbReference type="EMBL" id="MTD58954.1"/>
    </source>
</evidence>
<evidence type="ECO:0000256" key="1">
    <source>
        <dbReference type="ARBA" id="ARBA00005254"/>
    </source>
</evidence>
<feature type="domain" description="MaoC-like" evidence="2">
    <location>
        <begin position="17"/>
        <end position="116"/>
    </location>
</feature>
<dbReference type="InterPro" id="IPR029069">
    <property type="entry name" value="HotDog_dom_sf"/>
</dbReference>
<dbReference type="GO" id="GO:0004312">
    <property type="term" value="F:fatty acid synthase activity"/>
    <property type="evidence" value="ECO:0007669"/>
    <property type="project" value="InterPro"/>
</dbReference>
<dbReference type="GO" id="GO:0006633">
    <property type="term" value="P:fatty acid biosynthetic process"/>
    <property type="evidence" value="ECO:0007669"/>
    <property type="project" value="InterPro"/>
</dbReference>
<dbReference type="Pfam" id="PF01575">
    <property type="entry name" value="MaoC_dehydratas"/>
    <property type="match status" value="1"/>
</dbReference>
<dbReference type="EMBL" id="WMBA01000082">
    <property type="protein sequence ID" value="MTD58954.1"/>
    <property type="molecule type" value="Genomic_DNA"/>
</dbReference>
<name>A0A6N7ZB15_9PSEU</name>
<keyword evidence="4" id="KW-1185">Reference proteome</keyword>
<dbReference type="PRINTS" id="PR01483">
    <property type="entry name" value="FASYNTHASE"/>
</dbReference>
<dbReference type="SUPFAM" id="SSF54637">
    <property type="entry name" value="Thioesterase/thiol ester dehydrase-isomerase"/>
    <property type="match status" value="1"/>
</dbReference>
<organism evidence="3 4">
    <name type="scientific">Amycolatopsis pithecellobii</name>
    <dbReference type="NCBI Taxonomy" id="664692"/>
    <lineage>
        <taxon>Bacteria</taxon>
        <taxon>Bacillati</taxon>
        <taxon>Actinomycetota</taxon>
        <taxon>Actinomycetes</taxon>
        <taxon>Pseudonocardiales</taxon>
        <taxon>Pseudonocardiaceae</taxon>
        <taxon>Amycolatopsis</taxon>
    </lineage>
</organism>
<accession>A0A6N7ZB15</accession>
<dbReference type="InterPro" id="IPR002539">
    <property type="entry name" value="MaoC-like_dom"/>
</dbReference>